<accession>A0A1G2FZE9</accession>
<name>A0A1G2FZE9_9BACT</name>
<evidence type="ECO:0000313" key="2">
    <source>
        <dbReference type="EMBL" id="OGZ42978.1"/>
    </source>
</evidence>
<sequence length="103" mass="11683">MGTTMKKRIIPAKTLTGIILIIVLIMLWLFQIQQGMVIALDLKEKKSVLHETSLVSTAAEAEYIELSTTKTTIYLKNTDLVQETKPVFVRRTHRFGFLSESSN</sequence>
<dbReference type="Proteomes" id="UP000176700">
    <property type="component" value="Unassembled WGS sequence"/>
</dbReference>
<comment type="caution">
    <text evidence="2">The sequence shown here is derived from an EMBL/GenBank/DDBJ whole genome shotgun (WGS) entry which is preliminary data.</text>
</comment>
<reference evidence="2 3" key="1">
    <citation type="journal article" date="2016" name="Nat. Commun.">
        <title>Thousands of microbial genomes shed light on interconnected biogeochemical processes in an aquifer system.</title>
        <authorList>
            <person name="Anantharaman K."/>
            <person name="Brown C.T."/>
            <person name="Hug L.A."/>
            <person name="Sharon I."/>
            <person name="Castelle C.J."/>
            <person name="Probst A.J."/>
            <person name="Thomas B.C."/>
            <person name="Singh A."/>
            <person name="Wilkins M.J."/>
            <person name="Karaoz U."/>
            <person name="Brodie E.L."/>
            <person name="Williams K.H."/>
            <person name="Hubbard S.S."/>
            <person name="Banfield J.F."/>
        </authorList>
    </citation>
    <scope>NUCLEOTIDE SEQUENCE [LARGE SCALE GENOMIC DNA]</scope>
</reference>
<keyword evidence="1" id="KW-1133">Transmembrane helix</keyword>
<proteinExistence type="predicted"/>
<dbReference type="EMBL" id="MHNI01000012">
    <property type="protein sequence ID" value="OGZ42978.1"/>
    <property type="molecule type" value="Genomic_DNA"/>
</dbReference>
<gene>
    <name evidence="2" type="ORF">A2W41_02600</name>
</gene>
<feature type="transmembrane region" description="Helical" evidence="1">
    <location>
        <begin position="12"/>
        <end position="30"/>
    </location>
</feature>
<evidence type="ECO:0000256" key="1">
    <source>
        <dbReference type="SAM" id="Phobius"/>
    </source>
</evidence>
<organism evidence="2 3">
    <name type="scientific">Candidatus Ryanbacteria bacterium RIFCSPHIGHO2_01_45_13</name>
    <dbReference type="NCBI Taxonomy" id="1802112"/>
    <lineage>
        <taxon>Bacteria</taxon>
        <taxon>Candidatus Ryaniibacteriota</taxon>
    </lineage>
</organism>
<keyword evidence="1" id="KW-0812">Transmembrane</keyword>
<dbReference type="AlphaFoldDB" id="A0A1G2FZE9"/>
<evidence type="ECO:0000313" key="3">
    <source>
        <dbReference type="Proteomes" id="UP000176700"/>
    </source>
</evidence>
<protein>
    <submittedName>
        <fullName evidence="2">Uncharacterized protein</fullName>
    </submittedName>
</protein>
<keyword evidence="1" id="KW-0472">Membrane</keyword>